<dbReference type="InterPro" id="IPR050149">
    <property type="entry name" value="Collagen_superfamily"/>
</dbReference>
<feature type="region of interest" description="Disordered" evidence="1">
    <location>
        <begin position="587"/>
        <end position="663"/>
    </location>
</feature>
<keyword evidence="3" id="KW-1185">Reference proteome</keyword>
<proteinExistence type="predicted"/>
<feature type="compositionally biased region" description="Pro residues" evidence="1">
    <location>
        <begin position="793"/>
        <end position="802"/>
    </location>
</feature>
<gene>
    <name evidence="2" type="ORF">CATMQ487_28830</name>
</gene>
<protein>
    <recommendedName>
        <fullName evidence="4">Collagen triple helix repeat-containing protein</fullName>
    </recommendedName>
</protein>
<reference evidence="2" key="1">
    <citation type="submission" date="2022-04" db="EMBL/GenBank/DDBJ databases">
        <title>Whole genome sequence of Sphaerotilus sp. FB-5.</title>
        <authorList>
            <person name="Takeda M."/>
            <person name="Narihara S."/>
            <person name="Akimoto M."/>
            <person name="Akimoto R."/>
            <person name="Nishiyashiki S."/>
            <person name="Murakami T."/>
        </authorList>
    </citation>
    <scope>NUCLEOTIDE SEQUENCE</scope>
    <source>
        <strain evidence="2">FB-5</strain>
    </source>
</reference>
<dbReference type="Gene3D" id="2.130.10.10">
    <property type="entry name" value="YVTN repeat-like/Quinoprotein amine dehydrogenase"/>
    <property type="match status" value="1"/>
</dbReference>
<evidence type="ECO:0000313" key="2">
    <source>
        <dbReference type="EMBL" id="BDI05913.1"/>
    </source>
</evidence>
<evidence type="ECO:0000313" key="3">
    <source>
        <dbReference type="Proteomes" id="UP001057498"/>
    </source>
</evidence>
<sequence length="833" mass="87495">MGHSEHQQHHHCAGCGGPMPCTPCTLSTPLRNHYFFGKLMDVPDFEIEQAYLVEKFKRHHARLHGSGVVCGLEVDQHPNPACQPRHVLVKPGMAIDCCGNEILVLDEETVDLYGFPDVKKLLDEQEPQDHLLQLCIRYRECTTEEVPILYDECGCDDTRCAPNRILESYAFDVRVDPELPLPNAPALEWRGPPLALPGASALAFDVAGARLYVAATQAPGVGSVHRYDLGTLLPLAGAPRTFTRPVLAIALSPDGTRLYAAVAGATAADPAQLHTVDTTTDAAFQVDVVPPIDIPGSVGATSLKLVVLASGGSVSIAVAGASTTLQAWDAGGAVVAGRQAVVAAALAGGALRKDGRLVALAAGALHHFDTTAAGLDPQTLAVAAALAPVDFVVGTSTGPDVLVWLEGGTEELRHAAADGSAVKSAALGDPPLALWVAPGASTAIVLTNDGGTTQVRSADLARLAAGETGVLGAAQAVGPGGNALAVEYRLYVAYDDGVALFDLIGTDCGASLDPHACPGCNTADCIVLATFARWRPDRRLLDPAVPASDPAADAQNGIVRIDDTTHRVVLPSVADLAAALRCLLSRPGAGGEGPQGPPGPQGLPGEDGQDGEDGAPGAPGAPGTPGEDGQPGRDGDPGLDWDLPHICDFSWQHDTPNGPNEPPPELVVTFDTKVLAKDLNDRSIFVQLGRINTRTTDGEERIRLRCWCDLDLTERITPGNTQEECNANTFKRSGGPFVTAFQIRLPLLGAFRGEDGLVRVRVVIKGDFIRGVHRKTGELRAVDADHLPTLEPRSPPGPPQPDVTPEWMQPVDKRHSGDGIEGGDFESWFDVKV</sequence>
<dbReference type="Pfam" id="PF01391">
    <property type="entry name" value="Collagen"/>
    <property type="match status" value="1"/>
</dbReference>
<accession>A0ABN6PPE2</accession>
<name>A0ABN6PPE2_9BURK</name>
<dbReference type="EMBL" id="AP025730">
    <property type="protein sequence ID" value="BDI05913.1"/>
    <property type="molecule type" value="Genomic_DNA"/>
</dbReference>
<dbReference type="PANTHER" id="PTHR24023:SF1104">
    <property type="entry name" value="COLLAGEN ALPHA-1(V) CHAIN-LIKE ISOFORM X1"/>
    <property type="match status" value="1"/>
</dbReference>
<dbReference type="SUPFAM" id="SSF75011">
    <property type="entry name" value="3-carboxy-cis,cis-mucoante lactonizing enzyme"/>
    <property type="match status" value="1"/>
</dbReference>
<feature type="region of interest" description="Disordered" evidence="1">
    <location>
        <begin position="783"/>
        <end position="823"/>
    </location>
</feature>
<dbReference type="PANTHER" id="PTHR24023">
    <property type="entry name" value="COLLAGEN ALPHA"/>
    <property type="match status" value="1"/>
</dbReference>
<evidence type="ECO:0000256" key="1">
    <source>
        <dbReference type="SAM" id="MobiDB-lite"/>
    </source>
</evidence>
<dbReference type="Proteomes" id="UP001057498">
    <property type="component" value="Chromosome"/>
</dbReference>
<dbReference type="RefSeq" id="WP_251969246.1">
    <property type="nucleotide sequence ID" value="NZ_AP025730.1"/>
</dbReference>
<dbReference type="InterPro" id="IPR015943">
    <property type="entry name" value="WD40/YVTN_repeat-like_dom_sf"/>
</dbReference>
<organism evidence="2 3">
    <name type="scientific">Sphaerotilus microaerophilus</name>
    <dbReference type="NCBI Taxonomy" id="2914710"/>
    <lineage>
        <taxon>Bacteria</taxon>
        <taxon>Pseudomonadati</taxon>
        <taxon>Pseudomonadota</taxon>
        <taxon>Betaproteobacteria</taxon>
        <taxon>Burkholderiales</taxon>
        <taxon>Sphaerotilaceae</taxon>
        <taxon>Sphaerotilus</taxon>
    </lineage>
</organism>
<evidence type="ECO:0008006" key="4">
    <source>
        <dbReference type="Google" id="ProtNLM"/>
    </source>
</evidence>
<dbReference type="InterPro" id="IPR008160">
    <property type="entry name" value="Collagen"/>
</dbReference>